<name>A0A077ZZ12_STYLE</name>
<feature type="region of interest" description="Disordered" evidence="1">
    <location>
        <begin position="1273"/>
        <end position="1304"/>
    </location>
</feature>
<feature type="compositionally biased region" description="Low complexity" evidence="1">
    <location>
        <begin position="1133"/>
        <end position="1145"/>
    </location>
</feature>
<feature type="region of interest" description="Disordered" evidence="1">
    <location>
        <begin position="94"/>
        <end position="116"/>
    </location>
</feature>
<feature type="region of interest" description="Disordered" evidence="1">
    <location>
        <begin position="1004"/>
        <end position="1024"/>
    </location>
</feature>
<organism evidence="2 3">
    <name type="scientific">Stylonychia lemnae</name>
    <name type="common">Ciliate</name>
    <dbReference type="NCBI Taxonomy" id="5949"/>
    <lineage>
        <taxon>Eukaryota</taxon>
        <taxon>Sar</taxon>
        <taxon>Alveolata</taxon>
        <taxon>Ciliophora</taxon>
        <taxon>Intramacronucleata</taxon>
        <taxon>Spirotrichea</taxon>
        <taxon>Stichotrichia</taxon>
        <taxon>Sporadotrichida</taxon>
        <taxon>Oxytrichidae</taxon>
        <taxon>Stylonychinae</taxon>
        <taxon>Stylonychia</taxon>
    </lineage>
</organism>
<feature type="compositionally biased region" description="Low complexity" evidence="1">
    <location>
        <begin position="327"/>
        <end position="338"/>
    </location>
</feature>
<protein>
    <submittedName>
        <fullName evidence="2">Uncharacterized protein</fullName>
    </submittedName>
</protein>
<feature type="compositionally biased region" description="Polar residues" evidence="1">
    <location>
        <begin position="1182"/>
        <end position="1192"/>
    </location>
</feature>
<feature type="region of interest" description="Disordered" evidence="1">
    <location>
        <begin position="1129"/>
        <end position="1192"/>
    </location>
</feature>
<evidence type="ECO:0000313" key="3">
    <source>
        <dbReference type="Proteomes" id="UP000039865"/>
    </source>
</evidence>
<dbReference type="InParanoid" id="A0A077ZZ12"/>
<accession>A0A077ZZ12</accession>
<feature type="region of interest" description="Disordered" evidence="1">
    <location>
        <begin position="603"/>
        <end position="672"/>
    </location>
</feature>
<feature type="compositionally biased region" description="Basic and acidic residues" evidence="1">
    <location>
        <begin position="339"/>
        <end position="353"/>
    </location>
</feature>
<feature type="compositionally biased region" description="Low complexity" evidence="1">
    <location>
        <begin position="646"/>
        <end position="665"/>
    </location>
</feature>
<evidence type="ECO:0000256" key="1">
    <source>
        <dbReference type="SAM" id="MobiDB-lite"/>
    </source>
</evidence>
<dbReference type="Proteomes" id="UP000039865">
    <property type="component" value="Unassembled WGS sequence"/>
</dbReference>
<feature type="region of interest" description="Disordered" evidence="1">
    <location>
        <begin position="405"/>
        <end position="444"/>
    </location>
</feature>
<feature type="compositionally biased region" description="Low complexity" evidence="1">
    <location>
        <begin position="413"/>
        <end position="440"/>
    </location>
</feature>
<dbReference type="EMBL" id="CCKQ01003309">
    <property type="protein sequence ID" value="CDW74433.1"/>
    <property type="molecule type" value="Genomic_DNA"/>
</dbReference>
<feature type="region of interest" description="Disordered" evidence="1">
    <location>
        <begin position="326"/>
        <end position="364"/>
    </location>
</feature>
<sequence length="1304" mass="152092">MMNDLETQLIASRKIREFLKNFSETQWSRVVKASIMMGIQELEKAQPVNSLSVKDLEDLVGIYCIYKQNLVQNESTVSESKLKLKSDRVSDVSLNGKKCKNEDKQQQNQKQAINRDSSLKKAVFQSDLNVESSLNNGSQLMTKDNSTRDQGNNLFKNSFQNIVRRRDQNSDIFWTQRSSSVQPTEGTITARFQDKKQIKPSSNWREPQISKFQRNGQRLQNRILSEDLNNLGQAQKRSRSLNPLIYPEWWGQQEETFQEIKHKNAKRFDQQQPIEVKEQSQNQDDSINDIIMRRKYRNDDNYSLDRRLQEAKEAAAKLDKMFKEKQNQQQLLVNQQTKKQNESDVQNRNKKENSLSPPPTQTFYHNQHKLNEIRERIQAPQIIKPQNKENQGPNCKYHQEDEVIMQHSPPRSKAQPQQNIQKQKKVQVQNQVKQLKNQRQGSRRQFMHQNNRANQQEKKQKQPVVPSYLKNVESKIRDKVKYDKFQTQNTQESNRDTREPQVQIYVKEKRQEQTISQNLNYPRQMTDTNASYDPYQQQNFYYQQQSYQNTTQNQSHQFYNRNQGTNDTRVLSTIQGGPSHETHHLKHPNIGEIAEGFLNSPLMTQFSEDHDNPSPRSRKNHPSYQYQVPSTQTLQITGSKNTQSYNQMRSQNTTNNNNQTVNSNSGDQNGYGYQQRYQFSTYYNQNPFSYMQDDSYIDPHQPVLDGQRFQGSSTNNNKLNHTKGVEVYQYSDQKMQSTNHQIAPSNGGMTVILNNLNNNTMNSDVNAMFRSDVFPENYHHYRGEIDNQGLSGIMNQNTYFGQIQNNLEQVPEEDSKMMMSGTSTQNIQQFAQNTNKPMINISKEMMYSIVSKDSTPKIDNYNKNQKIDKNFQNIQESANSRGQIHQHGFNNFANQQQQEQRQIQQRDLPPNYEQKHRATVSQPFNYVPNQNTQNQYQYQQDYSNMKLPNNIMSEQKHEQENRGVQQFQKNFQSPMSDNPNAYTSKYNYYENQSQVGFTQILKGNSSEQVMSEDKDHDLSSSSLSNYSQTEDIRGMFQQDSRKQLAGQDMSHDESLIDAYLTKPNNTSQNNIEQPINHQYLSKAQYQTNNLTPQSQQIKNVPQFQMNSNIPQYVGQNIQMKHAGLHQIQNDSVTSPSSNNSLITSSAGVSPQRQIITKLKTNKVDTSSSSEDDDESLSDNSSHFSNDQSHSISEMNSIKKIENQKNMVFQYKQNYLEGANASYQQQQPQYYQQQQQYYMQNQANDNKFQNYAPQLNEQIHRYNAEIQPNLQIHHNNGQSISDRRTSVQTGASNDVRQEKFTFEAK</sequence>
<proteinExistence type="predicted"/>
<evidence type="ECO:0000313" key="2">
    <source>
        <dbReference type="EMBL" id="CDW74433.1"/>
    </source>
</evidence>
<keyword evidence="3" id="KW-1185">Reference proteome</keyword>
<feature type="compositionally biased region" description="Polar residues" evidence="1">
    <location>
        <begin position="622"/>
        <end position="645"/>
    </location>
</feature>
<feature type="compositionally biased region" description="Polar residues" evidence="1">
    <location>
        <begin position="1273"/>
        <end position="1293"/>
    </location>
</feature>
<feature type="compositionally biased region" description="Basic and acidic residues" evidence="1">
    <location>
        <begin position="1294"/>
        <end position="1304"/>
    </location>
</feature>
<reference evidence="2 3" key="1">
    <citation type="submission" date="2014-06" db="EMBL/GenBank/DDBJ databases">
        <authorList>
            <person name="Swart Estienne"/>
        </authorList>
    </citation>
    <scope>NUCLEOTIDE SEQUENCE [LARGE SCALE GENOMIC DNA]</scope>
    <source>
        <strain evidence="2 3">130c</strain>
    </source>
</reference>
<gene>
    <name evidence="2" type="primary">Contig12076.g12913</name>
    <name evidence="2" type="ORF">STYLEM_3412</name>
</gene>